<feature type="compositionally biased region" description="Polar residues" evidence="2">
    <location>
        <begin position="175"/>
        <end position="190"/>
    </location>
</feature>
<organism evidence="4 5">
    <name type="scientific">Mortierella hygrophila</name>
    <dbReference type="NCBI Taxonomy" id="979708"/>
    <lineage>
        <taxon>Eukaryota</taxon>
        <taxon>Fungi</taxon>
        <taxon>Fungi incertae sedis</taxon>
        <taxon>Mucoromycota</taxon>
        <taxon>Mortierellomycotina</taxon>
        <taxon>Mortierellomycetes</taxon>
        <taxon>Mortierellales</taxon>
        <taxon>Mortierellaceae</taxon>
        <taxon>Mortierella</taxon>
    </lineage>
</organism>
<feature type="compositionally biased region" description="Basic residues" evidence="2">
    <location>
        <begin position="520"/>
        <end position="531"/>
    </location>
</feature>
<keyword evidence="5" id="KW-1185">Reference proteome</keyword>
<feature type="region of interest" description="Disordered" evidence="2">
    <location>
        <begin position="945"/>
        <end position="993"/>
    </location>
</feature>
<feature type="compositionally biased region" description="Gly residues" evidence="2">
    <location>
        <begin position="279"/>
        <end position="293"/>
    </location>
</feature>
<sequence length="1400" mass="151647">MPVPGYNSHPITTPSNSFPGATAPVTKTTTPPQPGRPAASFRINTNNNDLAIKNAITGGLLSSPTGMPPATYISKFMTSSAPKSNTNPFVNTNPFINPSSSGNSAGGVSNINKTHLVRRSSKRKSIGGVSSRVGIGPGINPTSALTAQIAAAAAAATAKGTNANNANNRVKATGGDSSETNDSSTGSGTVSEKGKGSGFKRPDLQPYYPSFGAMGLIPSPATSQRSLSYDGPSTTGAAETGTMGDSQNIVQDPPEPGQHGYHPVYGLRRSNSVGKSSGAAGGSGASGSGGGKTGFATRFRKLRHRRGSRDSTKSHQSTSGEKGPFNNARLPPRMAFSMSHSKPLPLFLDPTLPPPPPIRTNSSVSLNRDSPIATRSTTPTTANITHSIPFGYGGMGVAPLSVVTKSSGIGLSPSSGAGGQSAGASTPTTGQTPRESSSTARFREMIKRNVGLSTPTATTPNFAPGYGGATSTNSSPIIGATGSLLAPNGGSKVTSMSTGAIGDLVSGDDQPSKFKVSRITGRKKKRTKKALNHGGPPLSDEDDIPLSMRVPNLKEQQLAPSSRRHRFMPHLHGHHHHRHRHLYSQLSGQGQEQGERTNPPIVFQVASQALREARESNPDPNVLLAELEPLPAKPVVAITGLSSDSPLNVTLLPSGASTMQSTTSTATANLMMFPLIPMMASIIPSSSMGSGTGSINSSIFISTQQEKQQQQTSPRGNMTSLSTTFPSQAQSSPRRPLQVAGAHPLIERNFLFKSYQNSKFQGHYAFRIHGDQLEFGKLPVAYEQACAQYFREVDVSYRQLEKKAKDWRDQRKEALAKREKMQERYRRQAARSEPGPPAHRSRRASLDQLKQEQPKDERLRGIPSSLADYDSTIGSSGVSSRNSSRTGTRSRSSSVSRIETGSSSSLQLSFGMTKDDPNQPQLVHADSIRRILLDRHPLMSSENVLTQSPTVSPSNSQEDLGQFPDTATATTNNSKQNHRSNSASGGGRARGYSEPAHPDELLLLLDDEVDNINNSPIVSGAYYNELDDLLIQDVEHYRNLPAWRQRELRQQQEMQWAVDDDYWQKVECDHSIEARAAQYGLELCLLELIKPVDYEPFDSIHQIEILNENRDAALFSIANASRTNVMWLESPSLKLKYEFLNWIAISLMDHGEPDLQEEARQEAAMDDLFTPPGFIDHNTELDINPKEEQRCRGKTKMDLLLNLIEIRIHLLEENLHAQRDQTTETMKSIEDILTQLDNLDESAKKLSATLIRAIESDEVQSALRPSPVTGLTLAETVDGKIKDVNERIVVCARIMGAARFNLNRLKYEIELEQRSIRLFRQYKIAIAIVTVSILLFFWYLYNCRHAAASAAAVAAQEAVKAAKPGQGFTHWSPFSLFGSRDETQHPDFPHSRVPPPNPMP</sequence>
<keyword evidence="3" id="KW-0812">Transmembrane</keyword>
<keyword evidence="1" id="KW-0175">Coiled coil</keyword>
<evidence type="ECO:0000256" key="3">
    <source>
        <dbReference type="SAM" id="Phobius"/>
    </source>
</evidence>
<feature type="region of interest" description="Disordered" evidence="2">
    <location>
        <begin position="411"/>
        <end position="440"/>
    </location>
</feature>
<feature type="region of interest" description="Disordered" evidence="2">
    <location>
        <begin position="1"/>
        <end position="40"/>
    </location>
</feature>
<feature type="region of interest" description="Disordered" evidence="2">
    <location>
        <begin position="702"/>
        <end position="738"/>
    </location>
</feature>
<feature type="region of interest" description="Disordered" evidence="2">
    <location>
        <begin position="802"/>
        <end position="921"/>
    </location>
</feature>
<evidence type="ECO:0000256" key="1">
    <source>
        <dbReference type="SAM" id="Coils"/>
    </source>
</evidence>
<feature type="compositionally biased region" description="Low complexity" evidence="2">
    <location>
        <begin position="871"/>
        <end position="905"/>
    </location>
</feature>
<feature type="region of interest" description="Disordered" evidence="2">
    <location>
        <begin position="164"/>
        <end position="204"/>
    </location>
</feature>
<feature type="compositionally biased region" description="Basic and acidic residues" evidence="2">
    <location>
        <begin position="849"/>
        <end position="860"/>
    </location>
</feature>
<keyword evidence="3" id="KW-0472">Membrane</keyword>
<feature type="region of interest" description="Disordered" evidence="2">
    <location>
        <begin position="508"/>
        <end position="545"/>
    </location>
</feature>
<gene>
    <name evidence="4" type="ORF">EC957_002075</name>
</gene>
<protein>
    <submittedName>
        <fullName evidence="4">Uncharacterized protein</fullName>
    </submittedName>
</protein>
<feature type="compositionally biased region" description="Basic and acidic residues" evidence="2">
    <location>
        <begin position="1380"/>
        <end position="1390"/>
    </location>
</feature>
<dbReference type="EMBL" id="JAAAXW010000014">
    <property type="protein sequence ID" value="KAF9550014.1"/>
    <property type="molecule type" value="Genomic_DNA"/>
</dbReference>
<feature type="compositionally biased region" description="Polar residues" evidence="2">
    <location>
        <begin position="945"/>
        <end position="981"/>
    </location>
</feature>
<proteinExistence type="predicted"/>
<evidence type="ECO:0000256" key="2">
    <source>
        <dbReference type="SAM" id="MobiDB-lite"/>
    </source>
</evidence>
<feature type="compositionally biased region" description="Low complexity" evidence="2">
    <location>
        <begin position="19"/>
        <end position="30"/>
    </location>
</feature>
<feature type="transmembrane region" description="Helical" evidence="3">
    <location>
        <begin position="1322"/>
        <end position="1341"/>
    </location>
</feature>
<feature type="compositionally biased region" description="Basic residues" evidence="2">
    <location>
        <begin position="298"/>
        <end position="307"/>
    </location>
</feature>
<feature type="region of interest" description="Disordered" evidence="2">
    <location>
        <begin position="1380"/>
        <end position="1400"/>
    </location>
</feature>
<feature type="region of interest" description="Disordered" evidence="2">
    <location>
        <begin position="350"/>
        <end position="380"/>
    </location>
</feature>
<feature type="compositionally biased region" description="Polar residues" evidence="2">
    <location>
        <begin position="9"/>
        <end position="18"/>
    </location>
</feature>
<feature type="compositionally biased region" description="Polar residues" evidence="2">
    <location>
        <begin position="359"/>
        <end position="380"/>
    </location>
</feature>
<name>A0A9P6FG40_9FUNG</name>
<keyword evidence="3" id="KW-1133">Transmembrane helix</keyword>
<reference evidence="4" key="1">
    <citation type="journal article" date="2020" name="Fungal Divers.">
        <title>Resolving the Mortierellaceae phylogeny through synthesis of multi-gene phylogenetics and phylogenomics.</title>
        <authorList>
            <person name="Vandepol N."/>
            <person name="Liber J."/>
            <person name="Desiro A."/>
            <person name="Na H."/>
            <person name="Kennedy M."/>
            <person name="Barry K."/>
            <person name="Grigoriev I.V."/>
            <person name="Miller A.N."/>
            <person name="O'Donnell K."/>
            <person name="Stajich J.E."/>
            <person name="Bonito G."/>
        </authorList>
    </citation>
    <scope>NUCLEOTIDE SEQUENCE</scope>
    <source>
        <strain evidence="4">NRRL 2591</strain>
    </source>
</reference>
<feature type="compositionally biased region" description="Polar residues" evidence="2">
    <location>
        <begin position="222"/>
        <end position="250"/>
    </location>
</feature>
<feature type="compositionally biased region" description="Basic and acidic residues" evidence="2">
    <location>
        <begin position="192"/>
        <end position="203"/>
    </location>
</feature>
<comment type="caution">
    <text evidence="4">The sequence shown here is derived from an EMBL/GenBank/DDBJ whole genome shotgun (WGS) entry which is preliminary data.</text>
</comment>
<feature type="compositionally biased region" description="Low complexity" evidence="2">
    <location>
        <begin position="164"/>
        <end position="173"/>
    </location>
</feature>
<dbReference type="Proteomes" id="UP000723463">
    <property type="component" value="Unassembled WGS sequence"/>
</dbReference>
<feature type="region of interest" description="Disordered" evidence="2">
    <location>
        <begin position="222"/>
        <end position="337"/>
    </location>
</feature>
<evidence type="ECO:0000313" key="5">
    <source>
        <dbReference type="Proteomes" id="UP000723463"/>
    </source>
</evidence>
<accession>A0A9P6FG40</accession>
<evidence type="ECO:0000313" key="4">
    <source>
        <dbReference type="EMBL" id="KAF9550014.1"/>
    </source>
</evidence>
<feature type="compositionally biased region" description="Low complexity" evidence="2">
    <location>
        <begin position="702"/>
        <end position="711"/>
    </location>
</feature>
<feature type="compositionally biased region" description="Polar residues" evidence="2">
    <location>
        <begin position="431"/>
        <end position="440"/>
    </location>
</feature>
<feature type="compositionally biased region" description="Polar residues" evidence="2">
    <location>
        <begin position="712"/>
        <end position="733"/>
    </location>
</feature>
<feature type="compositionally biased region" description="Basic and acidic residues" evidence="2">
    <location>
        <begin position="802"/>
        <end position="826"/>
    </location>
</feature>
<feature type="coiled-coil region" evidence="1">
    <location>
        <begin position="1201"/>
        <end position="1249"/>
    </location>
</feature>